<protein>
    <recommendedName>
        <fullName evidence="3">Diadenosine tetraphosphate hydrolase</fullName>
    </recommendedName>
</protein>
<dbReference type="SUPFAM" id="SSF54197">
    <property type="entry name" value="HIT-like"/>
    <property type="match status" value="1"/>
</dbReference>
<evidence type="ECO:0000313" key="2">
    <source>
        <dbReference type="Proteomes" id="UP000295075"/>
    </source>
</evidence>
<dbReference type="InterPro" id="IPR036265">
    <property type="entry name" value="HIT-like_sf"/>
</dbReference>
<evidence type="ECO:0008006" key="3">
    <source>
        <dbReference type="Google" id="ProtNLM"/>
    </source>
</evidence>
<sequence length="158" mass="17207">MDVEGCLGCDVVSGRLPVPGGLLHQSDHWVVNHVVGSMNLGTLVLSPRDHVVAVAELTVGAADELGPLLRRTAQVVESVLEPEQTYVSSWAHGEHGRKHLHIVVQPVTTATVEEHGGARSEQLQAKMLLSGRELDRHEVEEFCQLATRRFDEPAADKT</sequence>
<dbReference type="Gene3D" id="3.30.428.10">
    <property type="entry name" value="HIT-like"/>
    <property type="match status" value="1"/>
</dbReference>
<organism evidence="1 2">
    <name type="scientific">Kribbella albertanoniae</name>
    <dbReference type="NCBI Taxonomy" id="1266829"/>
    <lineage>
        <taxon>Bacteria</taxon>
        <taxon>Bacillati</taxon>
        <taxon>Actinomycetota</taxon>
        <taxon>Actinomycetes</taxon>
        <taxon>Propionibacteriales</taxon>
        <taxon>Kribbellaceae</taxon>
        <taxon>Kribbella</taxon>
    </lineage>
</organism>
<evidence type="ECO:0000313" key="1">
    <source>
        <dbReference type="EMBL" id="TDC26294.1"/>
    </source>
</evidence>
<proteinExistence type="predicted"/>
<accession>A0A4R4PV60</accession>
<dbReference type="AlphaFoldDB" id="A0A4R4PV60"/>
<comment type="caution">
    <text evidence="1">The sequence shown here is derived from an EMBL/GenBank/DDBJ whole genome shotgun (WGS) entry which is preliminary data.</text>
</comment>
<name>A0A4R4PV60_9ACTN</name>
<dbReference type="RefSeq" id="WP_132409670.1">
    <property type="nucleotide sequence ID" value="NZ_SMKA01000111.1"/>
</dbReference>
<dbReference type="EMBL" id="SMKA01000111">
    <property type="protein sequence ID" value="TDC26294.1"/>
    <property type="molecule type" value="Genomic_DNA"/>
</dbReference>
<reference evidence="1 2" key="1">
    <citation type="submission" date="2019-03" db="EMBL/GenBank/DDBJ databases">
        <title>Draft genome sequences of novel Actinobacteria.</title>
        <authorList>
            <person name="Sahin N."/>
            <person name="Ay H."/>
            <person name="Saygin H."/>
        </authorList>
    </citation>
    <scope>NUCLEOTIDE SEQUENCE [LARGE SCALE GENOMIC DNA]</scope>
    <source>
        <strain evidence="1 2">JCM 30547</strain>
    </source>
</reference>
<gene>
    <name evidence="1" type="ORF">E1261_22795</name>
</gene>
<dbReference type="Proteomes" id="UP000295075">
    <property type="component" value="Unassembled WGS sequence"/>
</dbReference>
<dbReference type="OrthoDB" id="160649at2"/>
<keyword evidence="2" id="KW-1185">Reference proteome</keyword>